<proteinExistence type="predicted"/>
<protein>
    <submittedName>
        <fullName evidence="1">Uncharacterized protein</fullName>
    </submittedName>
</protein>
<organism evidence="1 2">
    <name type="scientific">Bradyrhizobium ottawaense</name>
    <dbReference type="NCBI Taxonomy" id="931866"/>
    <lineage>
        <taxon>Bacteria</taxon>
        <taxon>Pseudomonadati</taxon>
        <taxon>Pseudomonadota</taxon>
        <taxon>Alphaproteobacteria</taxon>
        <taxon>Hyphomicrobiales</taxon>
        <taxon>Nitrobacteraceae</taxon>
        <taxon>Bradyrhizobium</taxon>
    </lineage>
</organism>
<dbReference type="Proteomes" id="UP000198803">
    <property type="component" value="Chromosome I"/>
</dbReference>
<dbReference type="RefSeq" id="WP_091977323.1">
    <property type="nucleotide sequence ID" value="NZ_LT629693.1"/>
</dbReference>
<keyword evidence="2" id="KW-1185">Reference proteome</keyword>
<name>A0ABY0QHE4_9BRAD</name>
<evidence type="ECO:0000313" key="1">
    <source>
        <dbReference type="EMBL" id="SDK44894.1"/>
    </source>
</evidence>
<reference evidence="1 2" key="1">
    <citation type="submission" date="2016-10" db="EMBL/GenBank/DDBJ databases">
        <authorList>
            <person name="Varghese N."/>
            <person name="Submissions S."/>
        </authorList>
    </citation>
    <scope>NUCLEOTIDE SEQUENCE [LARGE SCALE GENOMIC DNA]</scope>
    <source>
        <strain evidence="1 2">GAS524</strain>
    </source>
</reference>
<sequence length="125" mass="14269">MAGVILHYPFGPPPPDTDVLFRCEAKRYSVVIDADADRYGVTDPQLEMTWWRVHKRTPKGAWVCDRFVLLTATKRWACETEEEALASFIARKQKHISILSRNLSRAQADLALAYRTHPRAALVFA</sequence>
<gene>
    <name evidence="1" type="ORF">SAMN05444163_8136</name>
</gene>
<dbReference type="EMBL" id="LT629693">
    <property type="protein sequence ID" value="SDK44894.1"/>
    <property type="molecule type" value="Genomic_DNA"/>
</dbReference>
<evidence type="ECO:0000313" key="2">
    <source>
        <dbReference type="Proteomes" id="UP000198803"/>
    </source>
</evidence>
<accession>A0ABY0QHE4</accession>